<evidence type="ECO:0000313" key="1">
    <source>
        <dbReference type="EMBL" id="RDX54939.1"/>
    </source>
</evidence>
<gene>
    <name evidence="1" type="ORF">OH76DRAFT_851296</name>
</gene>
<proteinExistence type="predicted"/>
<protein>
    <submittedName>
        <fullName evidence="1">Uncharacterized protein</fullName>
    </submittedName>
</protein>
<dbReference type="Proteomes" id="UP000256964">
    <property type="component" value="Unassembled WGS sequence"/>
</dbReference>
<sequence length="296" mass="32302">MQCGSSSESDGFSDPPVSNGTMGGPAGYWVYDEAAGFSGVSSPPVQRSSSTLDLSITDVPNTHPLLLGPLSPILYPFDEVQDHVATSASYATNIDMLPFTPRSCENTRATAEASGSFQGTQPLAHDFPVSVPSQDNVYEELRQSLYDRGLTSEAFRLPEMLFHGFGLGDALRNDFCRLADHDRGAWPANPTFEVPQKLAVVFCFPGYKKHSRQVNVLRHVRGGTLPQTRSKLAHIIAEEMHTFLTLSRQSGKPLVHGDRELDVDDLVLFDIQHISKGSLQPTIGVIVRPPRSAIPT</sequence>
<accession>A0A371DQX4</accession>
<dbReference type="OrthoDB" id="2735520at2759"/>
<keyword evidence="2" id="KW-1185">Reference proteome</keyword>
<dbReference type="AlphaFoldDB" id="A0A371DQX4"/>
<dbReference type="EMBL" id="KZ857383">
    <property type="protein sequence ID" value="RDX54939.1"/>
    <property type="molecule type" value="Genomic_DNA"/>
</dbReference>
<name>A0A371DQX4_9APHY</name>
<evidence type="ECO:0000313" key="2">
    <source>
        <dbReference type="Proteomes" id="UP000256964"/>
    </source>
</evidence>
<organism evidence="1 2">
    <name type="scientific">Lentinus brumalis</name>
    <dbReference type="NCBI Taxonomy" id="2498619"/>
    <lineage>
        <taxon>Eukaryota</taxon>
        <taxon>Fungi</taxon>
        <taxon>Dikarya</taxon>
        <taxon>Basidiomycota</taxon>
        <taxon>Agaricomycotina</taxon>
        <taxon>Agaricomycetes</taxon>
        <taxon>Polyporales</taxon>
        <taxon>Polyporaceae</taxon>
        <taxon>Lentinus</taxon>
    </lineage>
</organism>
<reference evidence="1 2" key="1">
    <citation type="journal article" date="2018" name="Biotechnol. Biofuels">
        <title>Integrative visual omics of the white-rot fungus Polyporus brumalis exposes the biotechnological potential of its oxidative enzymes for delignifying raw plant biomass.</title>
        <authorList>
            <person name="Miyauchi S."/>
            <person name="Rancon A."/>
            <person name="Drula E."/>
            <person name="Hage H."/>
            <person name="Chaduli D."/>
            <person name="Favel A."/>
            <person name="Grisel S."/>
            <person name="Henrissat B."/>
            <person name="Herpoel-Gimbert I."/>
            <person name="Ruiz-Duenas F.J."/>
            <person name="Chevret D."/>
            <person name="Hainaut M."/>
            <person name="Lin J."/>
            <person name="Wang M."/>
            <person name="Pangilinan J."/>
            <person name="Lipzen A."/>
            <person name="Lesage-Meessen L."/>
            <person name="Navarro D."/>
            <person name="Riley R."/>
            <person name="Grigoriev I.V."/>
            <person name="Zhou S."/>
            <person name="Raouche S."/>
            <person name="Rosso M.N."/>
        </authorList>
    </citation>
    <scope>NUCLEOTIDE SEQUENCE [LARGE SCALE GENOMIC DNA]</scope>
    <source>
        <strain evidence="1 2">BRFM 1820</strain>
    </source>
</reference>